<name>A0AAD5JP88_9FUNG</name>
<reference evidence="3" key="2">
    <citation type="submission" date="2023-02" db="EMBL/GenBank/DDBJ databases">
        <authorList>
            <consortium name="DOE Joint Genome Institute"/>
            <person name="Mondo S.J."/>
            <person name="Chang Y."/>
            <person name="Wang Y."/>
            <person name="Ahrendt S."/>
            <person name="Andreopoulos W."/>
            <person name="Barry K."/>
            <person name="Beard J."/>
            <person name="Benny G.L."/>
            <person name="Blankenship S."/>
            <person name="Bonito G."/>
            <person name="Cuomo C."/>
            <person name="Desiro A."/>
            <person name="Gervers K.A."/>
            <person name="Hundley H."/>
            <person name="Kuo A."/>
            <person name="LaButti K."/>
            <person name="Lang B.F."/>
            <person name="Lipzen A."/>
            <person name="O'Donnell K."/>
            <person name="Pangilinan J."/>
            <person name="Reynolds N."/>
            <person name="Sandor L."/>
            <person name="Smith M.W."/>
            <person name="Tsang A."/>
            <person name="Grigoriev I.V."/>
            <person name="Stajich J.E."/>
            <person name="Spatafora J.W."/>
        </authorList>
    </citation>
    <scope>NUCLEOTIDE SEQUENCE</scope>
    <source>
        <strain evidence="3">RSA 2281</strain>
    </source>
</reference>
<organism evidence="3 4">
    <name type="scientific">Phascolomyces articulosus</name>
    <dbReference type="NCBI Taxonomy" id="60185"/>
    <lineage>
        <taxon>Eukaryota</taxon>
        <taxon>Fungi</taxon>
        <taxon>Fungi incertae sedis</taxon>
        <taxon>Mucoromycota</taxon>
        <taxon>Mucoromycotina</taxon>
        <taxon>Mucoromycetes</taxon>
        <taxon>Mucorales</taxon>
        <taxon>Lichtheimiaceae</taxon>
        <taxon>Phascolomyces</taxon>
    </lineage>
</organism>
<evidence type="ECO:0000313" key="3">
    <source>
        <dbReference type="EMBL" id="KAI9248065.1"/>
    </source>
</evidence>
<dbReference type="InterPro" id="IPR003593">
    <property type="entry name" value="AAA+_ATPase"/>
</dbReference>
<dbReference type="Gene3D" id="3.40.50.300">
    <property type="entry name" value="P-loop containing nucleotide triphosphate hydrolases"/>
    <property type="match status" value="1"/>
</dbReference>
<accession>A0AAD5JP88</accession>
<feature type="compositionally biased region" description="Basic and acidic residues" evidence="1">
    <location>
        <begin position="544"/>
        <end position="553"/>
    </location>
</feature>
<dbReference type="AlphaFoldDB" id="A0AAD5JP88"/>
<evidence type="ECO:0000313" key="4">
    <source>
        <dbReference type="Proteomes" id="UP001209540"/>
    </source>
</evidence>
<gene>
    <name evidence="3" type="ORF">BDA99DRAFT_252701</name>
</gene>
<dbReference type="InterPro" id="IPR027417">
    <property type="entry name" value="P-loop_NTPase"/>
</dbReference>
<feature type="region of interest" description="Disordered" evidence="1">
    <location>
        <begin position="389"/>
        <end position="420"/>
    </location>
</feature>
<dbReference type="Gene3D" id="1.10.8.60">
    <property type="match status" value="1"/>
</dbReference>
<dbReference type="SMART" id="SM00382">
    <property type="entry name" value="AAA"/>
    <property type="match status" value="1"/>
</dbReference>
<evidence type="ECO:0000256" key="1">
    <source>
        <dbReference type="SAM" id="MobiDB-lite"/>
    </source>
</evidence>
<comment type="caution">
    <text evidence="3">The sequence shown here is derived from an EMBL/GenBank/DDBJ whole genome shotgun (WGS) entry which is preliminary data.</text>
</comment>
<dbReference type="Proteomes" id="UP001209540">
    <property type="component" value="Unassembled WGS sequence"/>
</dbReference>
<dbReference type="GO" id="GO:0003677">
    <property type="term" value="F:DNA binding"/>
    <property type="evidence" value="ECO:0007669"/>
    <property type="project" value="TreeGrafter"/>
</dbReference>
<dbReference type="PANTHER" id="PTHR23389:SF21">
    <property type="entry name" value="ATPASE FAMILY AAA DOMAIN-CONTAINING PROTEIN 5"/>
    <property type="match status" value="1"/>
</dbReference>
<dbReference type="PANTHER" id="PTHR23389">
    <property type="entry name" value="CHROMOSOME TRANSMISSION FIDELITY FACTOR 18"/>
    <property type="match status" value="1"/>
</dbReference>
<feature type="compositionally biased region" description="Low complexity" evidence="1">
    <location>
        <begin position="66"/>
        <end position="95"/>
    </location>
</feature>
<feature type="domain" description="AAA+ ATPase" evidence="2">
    <location>
        <begin position="425"/>
        <end position="632"/>
    </location>
</feature>
<feature type="region of interest" description="Disordered" evidence="1">
    <location>
        <begin position="535"/>
        <end position="560"/>
    </location>
</feature>
<feature type="compositionally biased region" description="Basic and acidic residues" evidence="1">
    <location>
        <begin position="121"/>
        <end position="137"/>
    </location>
</feature>
<feature type="compositionally biased region" description="Polar residues" evidence="1">
    <location>
        <begin position="234"/>
        <end position="246"/>
    </location>
</feature>
<protein>
    <recommendedName>
        <fullName evidence="2">AAA+ ATPase domain-containing protein</fullName>
    </recommendedName>
</protein>
<keyword evidence="4" id="KW-1185">Reference proteome</keyword>
<dbReference type="SUPFAM" id="SSF52540">
    <property type="entry name" value="P-loop containing nucleoside triphosphate hydrolases"/>
    <property type="match status" value="1"/>
</dbReference>
<feature type="region of interest" description="Disordered" evidence="1">
    <location>
        <begin position="1"/>
        <end position="162"/>
    </location>
</feature>
<proteinExistence type="predicted"/>
<evidence type="ECO:0000259" key="2">
    <source>
        <dbReference type="SMART" id="SM00382"/>
    </source>
</evidence>
<feature type="region of interest" description="Disordered" evidence="1">
    <location>
        <begin position="346"/>
        <end position="365"/>
    </location>
</feature>
<dbReference type="GO" id="GO:0005634">
    <property type="term" value="C:nucleus"/>
    <property type="evidence" value="ECO:0007669"/>
    <property type="project" value="TreeGrafter"/>
</dbReference>
<reference evidence="3" key="1">
    <citation type="journal article" date="2022" name="IScience">
        <title>Evolution of zygomycete secretomes and the origins of terrestrial fungal ecologies.</title>
        <authorList>
            <person name="Chang Y."/>
            <person name="Wang Y."/>
            <person name="Mondo S."/>
            <person name="Ahrendt S."/>
            <person name="Andreopoulos W."/>
            <person name="Barry K."/>
            <person name="Beard J."/>
            <person name="Benny G.L."/>
            <person name="Blankenship S."/>
            <person name="Bonito G."/>
            <person name="Cuomo C."/>
            <person name="Desiro A."/>
            <person name="Gervers K.A."/>
            <person name="Hundley H."/>
            <person name="Kuo A."/>
            <person name="LaButti K."/>
            <person name="Lang B.F."/>
            <person name="Lipzen A."/>
            <person name="O'Donnell K."/>
            <person name="Pangilinan J."/>
            <person name="Reynolds N."/>
            <person name="Sandor L."/>
            <person name="Smith M.E."/>
            <person name="Tsang A."/>
            <person name="Grigoriev I.V."/>
            <person name="Stajich J.E."/>
            <person name="Spatafora J.W."/>
        </authorList>
    </citation>
    <scope>NUCLEOTIDE SEQUENCE</scope>
    <source>
        <strain evidence="3">RSA 2281</strain>
    </source>
</reference>
<sequence length="825" mass="94052">MGEQDQNDRSSQPKKTFHPFFKPNAGIKRDHASSSDVSSDNTTNDRDPPKIKLKKSSTFKSLWTPSSHNSQSNGSSSNSKTTQTPIPTNQQQPVPKSTSPSTPLHPFFSKRLASTTSKPSVNKEKAKSTMTKQEKRPNVQQQQQPLPPLPPPLKKKRNNDYRNEPLWPEKAVFEGGHIGVPSRQVDNHELQQNTVTSRIPSSSTVLLNYQQQQKKRSHHLHDIIQNESARYFTSCSQKQQQRSITTPRPKKQPKVHSMSIQQIQRLIESMYPSCKNSPACQGLLDKMVHKTNKRRLPSRLCSNNNNIPWTERYRPNKIQELLGNQEDNLYLRDWLYQMKVAAPSTLDTLSSSHHKKKKKASSTNKSKRLLDTFLQDPLAYAAMVEDQEDDDFVPSGGGGRKSTTRLSRTNNNKKKKQRDTTIAMQSNLILLVGDYGSGKTSAVYTAAEEAGYQVFEIHPGIKRSGKELISYVGEMTESHLVTSHPMSSNNTAAKKKNHVIHREKDEAMDNQQFMRQFAATKITSESDVIQIDDDPLEQEEEDKENNHSRHTDDNNEGDDLMEIDQFGEEPKQSLVLLEEVDMLYDEDKGFWSSVVDLAQKSKRPIVLTCNDRNLIPTELLFLQGILEYRYPDIEELMAYLHLICFSEGYLVDPVDLAGLVAATKKDLRLLVNTLELWCTENRSTTDIMNTTSVGEESLKKQELFLLYECPHLFERYTATCQGEEDGLDSNPYSQRIEQLFHIQQPISKSGVDLVRFYDTCLSPHHRQETGPSHPIDSETKEGCLLKTMKQLERATWGDILMNASIRQNYQVYIHKNMDLNEFCGT</sequence>
<dbReference type="EMBL" id="JAIXMP010000040">
    <property type="protein sequence ID" value="KAI9248065.1"/>
    <property type="molecule type" value="Genomic_DNA"/>
</dbReference>
<feature type="region of interest" description="Disordered" evidence="1">
    <location>
        <begin position="234"/>
        <end position="254"/>
    </location>
</feature>